<keyword evidence="5 6" id="KW-0472">Membrane</keyword>
<dbReference type="InterPro" id="IPR005538">
    <property type="entry name" value="LrgA/CidA"/>
</dbReference>
<keyword evidence="8" id="KW-1185">Reference proteome</keyword>
<proteinExistence type="predicted"/>
<evidence type="ECO:0000256" key="6">
    <source>
        <dbReference type="SAM" id="Phobius"/>
    </source>
</evidence>
<dbReference type="PANTHER" id="PTHR33931">
    <property type="entry name" value="HOLIN-LIKE PROTEIN CIDA-RELATED"/>
    <property type="match status" value="1"/>
</dbReference>
<dbReference type="GO" id="GO:0005886">
    <property type="term" value="C:plasma membrane"/>
    <property type="evidence" value="ECO:0007669"/>
    <property type="project" value="UniProtKB-SubCell"/>
</dbReference>
<comment type="subcellular location">
    <subcellularLocation>
        <location evidence="1">Cell membrane</location>
        <topology evidence="1">Multi-pass membrane protein</topology>
    </subcellularLocation>
</comment>
<evidence type="ECO:0000256" key="1">
    <source>
        <dbReference type="ARBA" id="ARBA00004651"/>
    </source>
</evidence>
<reference evidence="7 8" key="1">
    <citation type="submission" date="2020-04" db="EMBL/GenBank/DDBJ databases">
        <authorList>
            <person name="De Canck E."/>
        </authorList>
    </citation>
    <scope>NUCLEOTIDE SEQUENCE [LARGE SCALE GENOMIC DNA]</scope>
    <source>
        <strain evidence="7 8">LMG 26788</strain>
    </source>
</reference>
<evidence type="ECO:0000256" key="2">
    <source>
        <dbReference type="ARBA" id="ARBA00022475"/>
    </source>
</evidence>
<feature type="transmembrane region" description="Helical" evidence="6">
    <location>
        <begin position="111"/>
        <end position="137"/>
    </location>
</feature>
<evidence type="ECO:0000313" key="8">
    <source>
        <dbReference type="Proteomes" id="UP000494203"/>
    </source>
</evidence>
<keyword evidence="2" id="KW-1003">Cell membrane</keyword>
<evidence type="ECO:0000256" key="5">
    <source>
        <dbReference type="ARBA" id="ARBA00023136"/>
    </source>
</evidence>
<keyword evidence="4 6" id="KW-1133">Transmembrane helix</keyword>
<name>A0A6S7E935_9BURK</name>
<dbReference type="Pfam" id="PF03788">
    <property type="entry name" value="LrgA"/>
    <property type="match status" value="1"/>
</dbReference>
<dbReference type="EMBL" id="CADIKZ010000013">
    <property type="protein sequence ID" value="CAB3901824.1"/>
    <property type="molecule type" value="Genomic_DNA"/>
</dbReference>
<organism evidence="7 8">
    <name type="scientific">Achromobacter pulmonis</name>
    <dbReference type="NCBI Taxonomy" id="1389932"/>
    <lineage>
        <taxon>Bacteria</taxon>
        <taxon>Pseudomonadati</taxon>
        <taxon>Pseudomonadota</taxon>
        <taxon>Betaproteobacteria</taxon>
        <taxon>Burkholderiales</taxon>
        <taxon>Alcaligenaceae</taxon>
        <taxon>Achromobacter</taxon>
    </lineage>
</organism>
<accession>A0A6S7E935</accession>
<protein>
    <submittedName>
        <fullName evidence="7">Holin-like protein CidA</fullName>
    </submittedName>
</protein>
<dbReference type="PANTHER" id="PTHR33931:SF2">
    <property type="entry name" value="HOLIN-LIKE PROTEIN CIDA"/>
    <property type="match status" value="1"/>
</dbReference>
<sequence>MGWSGVKRWGSLEIPMSRRRYRTILRSLLRRSRALQIAVLILFSLLGQALAHAAGLPIPGGVIGMALVLALLASGRLRLRNMRRGASWLLGEMLLFFVPAVMSLLDHREFLGVLGVKLLAVILLGTALVMIGTALTIDLCYRWMNRHAG</sequence>
<dbReference type="Proteomes" id="UP000494203">
    <property type="component" value="Unassembled WGS sequence"/>
</dbReference>
<dbReference type="AlphaFoldDB" id="A0A6S7E935"/>
<evidence type="ECO:0000313" key="7">
    <source>
        <dbReference type="EMBL" id="CAB3901824.1"/>
    </source>
</evidence>
<feature type="transmembrane region" description="Helical" evidence="6">
    <location>
        <begin position="61"/>
        <end position="79"/>
    </location>
</feature>
<evidence type="ECO:0000256" key="3">
    <source>
        <dbReference type="ARBA" id="ARBA00022692"/>
    </source>
</evidence>
<gene>
    <name evidence="7" type="primary">cidA</name>
    <name evidence="7" type="ORF">LMG26788_04318</name>
</gene>
<keyword evidence="3 6" id="KW-0812">Transmembrane</keyword>
<evidence type="ECO:0000256" key="4">
    <source>
        <dbReference type="ARBA" id="ARBA00022989"/>
    </source>
</evidence>
<feature type="transmembrane region" description="Helical" evidence="6">
    <location>
        <begin position="86"/>
        <end position="105"/>
    </location>
</feature>